<evidence type="ECO:0000313" key="4">
    <source>
        <dbReference type="EMBL" id="WKA06687.1"/>
    </source>
</evidence>
<proteinExistence type="inferred from homology"/>
<dbReference type="Pfam" id="PF04504">
    <property type="entry name" value="GeBP-like_DBD"/>
    <property type="match status" value="1"/>
</dbReference>
<gene>
    <name evidence="4" type="ORF">VitviT2T_024577</name>
</gene>
<reference evidence="4 5" key="1">
    <citation type="journal article" date="2023" name="Hortic Res">
        <title>The complete reference genome for grapevine (Vitis vinifera L.) genetics and breeding.</title>
        <authorList>
            <person name="Shi X."/>
            <person name="Cao S."/>
            <person name="Wang X."/>
            <person name="Huang S."/>
            <person name="Wang Y."/>
            <person name="Liu Z."/>
            <person name="Liu W."/>
            <person name="Leng X."/>
            <person name="Peng Y."/>
            <person name="Wang N."/>
            <person name="Wang Y."/>
            <person name="Ma Z."/>
            <person name="Xu X."/>
            <person name="Zhang F."/>
            <person name="Xue H."/>
            <person name="Zhong H."/>
            <person name="Wang Y."/>
            <person name="Zhang K."/>
            <person name="Velt A."/>
            <person name="Avia K."/>
            <person name="Holtgrawe D."/>
            <person name="Grimplet J."/>
            <person name="Matus J.T."/>
            <person name="Ware D."/>
            <person name="Wu X."/>
            <person name="Wang H."/>
            <person name="Liu C."/>
            <person name="Fang Y."/>
            <person name="Rustenholz C."/>
            <person name="Cheng Z."/>
            <person name="Xiao H."/>
            <person name="Zhou Y."/>
        </authorList>
    </citation>
    <scope>NUCLEOTIDE SEQUENCE [LARGE SCALE GENOMIC DNA]</scope>
    <source>
        <strain evidence="5">cv. Pinot noir / PN40024</strain>
        <tissue evidence="4">Leaf</tissue>
    </source>
</reference>
<comment type="similarity">
    <text evidence="1">Belongs to the GeBP family.</text>
</comment>
<keyword evidence="5" id="KW-1185">Reference proteome</keyword>
<evidence type="ECO:0000313" key="5">
    <source>
        <dbReference type="Proteomes" id="UP001227230"/>
    </source>
</evidence>
<feature type="region of interest" description="Disordered" evidence="2">
    <location>
        <begin position="70"/>
        <end position="92"/>
    </location>
</feature>
<evidence type="ECO:0000256" key="2">
    <source>
        <dbReference type="SAM" id="MobiDB-lite"/>
    </source>
</evidence>
<accession>A0ABY9DGZ7</accession>
<organism evidence="4 5">
    <name type="scientific">Vitis vinifera</name>
    <name type="common">Grape</name>
    <dbReference type="NCBI Taxonomy" id="29760"/>
    <lineage>
        <taxon>Eukaryota</taxon>
        <taxon>Viridiplantae</taxon>
        <taxon>Streptophyta</taxon>
        <taxon>Embryophyta</taxon>
        <taxon>Tracheophyta</taxon>
        <taxon>Spermatophyta</taxon>
        <taxon>Magnoliopsida</taxon>
        <taxon>eudicotyledons</taxon>
        <taxon>Gunneridae</taxon>
        <taxon>Pentapetalae</taxon>
        <taxon>rosids</taxon>
        <taxon>Vitales</taxon>
        <taxon>Vitaceae</taxon>
        <taxon>Viteae</taxon>
        <taxon>Vitis</taxon>
    </lineage>
</organism>
<dbReference type="EMBL" id="CP126663">
    <property type="protein sequence ID" value="WKA06687.1"/>
    <property type="molecule type" value="Genomic_DNA"/>
</dbReference>
<feature type="domain" description="Glabrous enhancer-binding protein-like DBD" evidence="3">
    <location>
        <begin position="14"/>
        <end position="91"/>
    </location>
</feature>
<dbReference type="Proteomes" id="UP001227230">
    <property type="component" value="Chromosome 16"/>
</dbReference>
<dbReference type="InterPro" id="IPR053932">
    <property type="entry name" value="GeBP-like_DBD"/>
</dbReference>
<protein>
    <recommendedName>
        <fullName evidence="3">Glabrous enhancer-binding protein-like DBD domain-containing protein</fullName>
    </recommendedName>
</protein>
<name>A0ABY9DGZ7_VITVI</name>
<sequence>METTLMGGKEVCVQRLWSEEDKLVLLEGLGESKRKKEDDPFYDMDGFLEFKEELIHIIVGQKHLTVEVGEESQECKNQKDPSFSRPHERRCL</sequence>
<evidence type="ECO:0000256" key="1">
    <source>
        <dbReference type="ARBA" id="ARBA00010820"/>
    </source>
</evidence>
<evidence type="ECO:0000259" key="3">
    <source>
        <dbReference type="Pfam" id="PF04504"/>
    </source>
</evidence>